<name>A0A4R9M2A5_9LEPT</name>
<organism evidence="1 2">
    <name type="scientific">Leptospira idonii</name>
    <dbReference type="NCBI Taxonomy" id="1193500"/>
    <lineage>
        <taxon>Bacteria</taxon>
        <taxon>Pseudomonadati</taxon>
        <taxon>Spirochaetota</taxon>
        <taxon>Spirochaetia</taxon>
        <taxon>Leptospirales</taxon>
        <taxon>Leptospiraceae</taxon>
        <taxon>Leptospira</taxon>
    </lineage>
</organism>
<dbReference type="OrthoDB" id="319873at2"/>
<proteinExistence type="predicted"/>
<comment type="caution">
    <text evidence="1">The sequence shown here is derived from an EMBL/GenBank/DDBJ whole genome shotgun (WGS) entry which is preliminary data.</text>
</comment>
<evidence type="ECO:0000313" key="1">
    <source>
        <dbReference type="EMBL" id="TGN20883.1"/>
    </source>
</evidence>
<accession>A0A4R9M2A5</accession>
<reference evidence="1" key="1">
    <citation type="journal article" date="2019" name="PLoS Negl. Trop. Dis.">
        <title>Revisiting the worldwide diversity of Leptospira species in the environment.</title>
        <authorList>
            <person name="Vincent A.T."/>
            <person name="Schiettekatte O."/>
            <person name="Bourhy P."/>
            <person name="Veyrier F.J."/>
            <person name="Picardeau M."/>
        </authorList>
    </citation>
    <scope>NUCLEOTIDE SEQUENCE [LARGE SCALE GENOMIC DNA]</scope>
    <source>
        <strain evidence="1">201300427</strain>
    </source>
</reference>
<evidence type="ECO:0000313" key="2">
    <source>
        <dbReference type="Proteomes" id="UP000298058"/>
    </source>
</evidence>
<sequence length="257" mass="29256">MFRVFGFLLLFVFLNQISLLPLRSFGSRGPYTHREITFQALEEFARSTKFELNAVCAESFMQGNLQADTLFPDKAEYHCDNSDFRGCSINFRKLVQRAEIGGPDYLFVMGRAAHILQDFYAHSNWAENVVPAPILAPIEEFRHFLVVPNIQSGMYPYSHDSIEDQYNCFVAPEGDWKNVLAGASHACMNKDSNFTIRGGTVIDNLGKTYHEFAAELAIAHTVEYLMMWYKKKHPSFMLCLSPRVMGGGCNHRVVRGF</sequence>
<dbReference type="Proteomes" id="UP000298058">
    <property type="component" value="Unassembled WGS sequence"/>
</dbReference>
<gene>
    <name evidence="1" type="ORF">EHS15_01455</name>
</gene>
<dbReference type="RefSeq" id="WP_135758756.1">
    <property type="nucleotide sequence ID" value="NZ_RQHW01000003.1"/>
</dbReference>
<dbReference type="EMBL" id="RQHW01000003">
    <property type="protein sequence ID" value="TGN20883.1"/>
    <property type="molecule type" value="Genomic_DNA"/>
</dbReference>
<dbReference type="AlphaFoldDB" id="A0A4R9M2A5"/>
<protein>
    <submittedName>
        <fullName evidence="1">Uncharacterized protein</fullName>
    </submittedName>
</protein>
<keyword evidence="2" id="KW-1185">Reference proteome</keyword>